<dbReference type="Proteomes" id="UP000318017">
    <property type="component" value="Chromosome"/>
</dbReference>
<dbReference type="EMBL" id="CP036298">
    <property type="protein sequence ID" value="QDV27272.1"/>
    <property type="molecule type" value="Genomic_DNA"/>
</dbReference>
<name>A0A518GF96_9BACT</name>
<dbReference type="KEGG" id="ahel:Q31a_56600"/>
<organism evidence="1 2">
    <name type="scientific">Aureliella helgolandensis</name>
    <dbReference type="NCBI Taxonomy" id="2527968"/>
    <lineage>
        <taxon>Bacteria</taxon>
        <taxon>Pseudomonadati</taxon>
        <taxon>Planctomycetota</taxon>
        <taxon>Planctomycetia</taxon>
        <taxon>Pirellulales</taxon>
        <taxon>Pirellulaceae</taxon>
        <taxon>Aureliella</taxon>
    </lineage>
</organism>
<protein>
    <submittedName>
        <fullName evidence="1">Uncharacterized protein</fullName>
    </submittedName>
</protein>
<evidence type="ECO:0000313" key="1">
    <source>
        <dbReference type="EMBL" id="QDV27272.1"/>
    </source>
</evidence>
<sequence length="635" mass="72487">MSTKDRPISPLSLGPRITCLPVVHGSGNCALAVRKWLLENRCDCLAVELPDSFRTSVLEAVEHLPTPSLVLQPCQPSYQSSWTPPSEGVGEEEDDAATEEAWSYVPIDPCQPVIMAMRVAIGEHWPVEFCDMETNGFQPLASVMPDPYALKTVPIEKFATAILPSVSRPFQEQTEQRLQFIAWRLRQLEKQHKHIVLICSILHWPWLREAYYEGSHEPPVHDSVLPPRSYSLTPNSLAFLFGELPFITGLYERARAQLEDDENLAIDGVKQLFLSARSSYLQDLGKRARRITPLLLTQCLKYTRNLTLFDHRMTPDLYTMTVAAQQILGDQYAIHLIETARDYPFHEDLGLPTATLGIDQLRLPDGDRVSVVSRLPGQPVSWRSLELRRRPEPEDRERWKTQWNPYSQCSWPPEDSLIESFRTRVVDRAKALLGADLARSEKFSTSIKDGIDIRETIRHWYDGDIYVKVMPPSIGTIDCCVMMFDTPADPRDYPWRTTWFAEHKEESTLAFFASDFAEELVGPGIALATYGGAMFLYPPVPIPDVWHDPRLDFATDLEDRLLAAACLHSRERQVALLSPKPPTASWRRIAKRFHKQLVHIPLSKFNEAMLQQLRMVHVLNGTEVRSYAEHFIRKA</sequence>
<gene>
    <name evidence="1" type="ORF">Q31a_56600</name>
</gene>
<dbReference type="OrthoDB" id="9766398at2"/>
<accession>A0A518GF96</accession>
<keyword evidence="2" id="KW-1185">Reference proteome</keyword>
<evidence type="ECO:0000313" key="2">
    <source>
        <dbReference type="Proteomes" id="UP000318017"/>
    </source>
</evidence>
<dbReference type="RefSeq" id="WP_145084425.1">
    <property type="nucleotide sequence ID" value="NZ_CP036298.1"/>
</dbReference>
<proteinExistence type="predicted"/>
<reference evidence="1 2" key="1">
    <citation type="submission" date="2019-02" db="EMBL/GenBank/DDBJ databases">
        <title>Deep-cultivation of Planctomycetes and their phenomic and genomic characterization uncovers novel biology.</title>
        <authorList>
            <person name="Wiegand S."/>
            <person name="Jogler M."/>
            <person name="Boedeker C."/>
            <person name="Pinto D."/>
            <person name="Vollmers J."/>
            <person name="Rivas-Marin E."/>
            <person name="Kohn T."/>
            <person name="Peeters S.H."/>
            <person name="Heuer A."/>
            <person name="Rast P."/>
            <person name="Oberbeckmann S."/>
            <person name="Bunk B."/>
            <person name="Jeske O."/>
            <person name="Meyerdierks A."/>
            <person name="Storesund J.E."/>
            <person name="Kallscheuer N."/>
            <person name="Luecker S."/>
            <person name="Lage O.M."/>
            <person name="Pohl T."/>
            <person name="Merkel B.J."/>
            <person name="Hornburger P."/>
            <person name="Mueller R.-W."/>
            <person name="Bruemmer F."/>
            <person name="Labrenz M."/>
            <person name="Spormann A.M."/>
            <person name="Op den Camp H."/>
            <person name="Overmann J."/>
            <person name="Amann R."/>
            <person name="Jetten M.S.M."/>
            <person name="Mascher T."/>
            <person name="Medema M.H."/>
            <person name="Devos D.P."/>
            <person name="Kaster A.-K."/>
            <person name="Ovreas L."/>
            <person name="Rohde M."/>
            <person name="Galperin M.Y."/>
            <person name="Jogler C."/>
        </authorList>
    </citation>
    <scope>NUCLEOTIDE SEQUENCE [LARGE SCALE GENOMIC DNA]</scope>
    <source>
        <strain evidence="1 2">Q31a</strain>
    </source>
</reference>
<dbReference type="AlphaFoldDB" id="A0A518GF96"/>